<sequence length="106" mass="12274">MINQKLAYWQKGFLVGVFLPMFLVLYLFLREVAAYNGYCVELGLLFGGSSAPRTCSFWEYLTTGLGFTFDIYLIMQKLWWAFLLVILITTFIGYMLDKKRIGQASK</sequence>
<dbReference type="EMBL" id="MHNL01000001">
    <property type="protein sequence ID" value="OGZ46154.1"/>
    <property type="molecule type" value="Genomic_DNA"/>
</dbReference>
<proteinExistence type="predicted"/>
<organism evidence="2 3">
    <name type="scientific">Candidatus Ryanbacteria bacterium RIFCSPHIGHO2_01_FULL_48_27</name>
    <dbReference type="NCBI Taxonomy" id="1802115"/>
    <lineage>
        <taxon>Bacteria</taxon>
        <taxon>Candidatus Ryaniibacteriota</taxon>
    </lineage>
</organism>
<protein>
    <submittedName>
        <fullName evidence="2">Uncharacterized protein</fullName>
    </submittedName>
</protein>
<keyword evidence="1" id="KW-0812">Transmembrane</keyword>
<feature type="transmembrane region" description="Helical" evidence="1">
    <location>
        <begin position="78"/>
        <end position="96"/>
    </location>
</feature>
<gene>
    <name evidence="2" type="ORF">A2756_06090</name>
</gene>
<evidence type="ECO:0000313" key="3">
    <source>
        <dbReference type="Proteomes" id="UP000177785"/>
    </source>
</evidence>
<keyword evidence="1" id="KW-1133">Transmembrane helix</keyword>
<keyword evidence="1" id="KW-0472">Membrane</keyword>
<evidence type="ECO:0000256" key="1">
    <source>
        <dbReference type="SAM" id="Phobius"/>
    </source>
</evidence>
<dbReference type="Proteomes" id="UP000177785">
    <property type="component" value="Unassembled WGS sequence"/>
</dbReference>
<name>A0A1G2G7C2_9BACT</name>
<comment type="caution">
    <text evidence="2">The sequence shown here is derived from an EMBL/GenBank/DDBJ whole genome shotgun (WGS) entry which is preliminary data.</text>
</comment>
<dbReference type="STRING" id="1802115.A2756_06090"/>
<dbReference type="AlphaFoldDB" id="A0A1G2G7C2"/>
<reference evidence="2 3" key="1">
    <citation type="journal article" date="2016" name="Nat. Commun.">
        <title>Thousands of microbial genomes shed light on interconnected biogeochemical processes in an aquifer system.</title>
        <authorList>
            <person name="Anantharaman K."/>
            <person name="Brown C.T."/>
            <person name="Hug L.A."/>
            <person name="Sharon I."/>
            <person name="Castelle C.J."/>
            <person name="Probst A.J."/>
            <person name="Thomas B.C."/>
            <person name="Singh A."/>
            <person name="Wilkins M.J."/>
            <person name="Karaoz U."/>
            <person name="Brodie E.L."/>
            <person name="Williams K.H."/>
            <person name="Hubbard S.S."/>
            <person name="Banfield J.F."/>
        </authorList>
    </citation>
    <scope>NUCLEOTIDE SEQUENCE [LARGE SCALE GENOMIC DNA]</scope>
</reference>
<accession>A0A1G2G7C2</accession>
<feature type="transmembrane region" description="Helical" evidence="1">
    <location>
        <begin position="12"/>
        <end position="29"/>
    </location>
</feature>
<evidence type="ECO:0000313" key="2">
    <source>
        <dbReference type="EMBL" id="OGZ46154.1"/>
    </source>
</evidence>